<dbReference type="PANTHER" id="PTHR31637:SF0">
    <property type="entry name" value="2,3-BISPHOSPHOGLYCERATE-INDEPENDENT PHOSPHOGLYCERATE MUTASE"/>
    <property type="match status" value="1"/>
</dbReference>
<organism evidence="3 4">
    <name type="scientific">Plasmodium vivax North Korean</name>
    <dbReference type="NCBI Taxonomy" id="1035514"/>
    <lineage>
        <taxon>Eukaryota</taxon>
        <taxon>Sar</taxon>
        <taxon>Alveolata</taxon>
        <taxon>Apicomplexa</taxon>
        <taxon>Aconoidasida</taxon>
        <taxon>Haemosporida</taxon>
        <taxon>Plasmodiidae</taxon>
        <taxon>Plasmodium</taxon>
        <taxon>Plasmodium (Plasmodium)</taxon>
    </lineage>
</organism>
<dbReference type="Gene3D" id="3.40.50.1580">
    <property type="entry name" value="Nucleoside phosphorylase domain"/>
    <property type="match status" value="1"/>
</dbReference>
<dbReference type="SUPFAM" id="SSF53167">
    <property type="entry name" value="Purine and uridine phosphorylases"/>
    <property type="match status" value="1"/>
</dbReference>
<name>A0A0J9TN88_PLAVI</name>
<gene>
    <name evidence="3" type="ORF">PVNG_02360</name>
</gene>
<evidence type="ECO:0000259" key="2">
    <source>
        <dbReference type="Pfam" id="PF01676"/>
    </source>
</evidence>
<dbReference type="GO" id="GO:0005829">
    <property type="term" value="C:cytosol"/>
    <property type="evidence" value="ECO:0007669"/>
    <property type="project" value="TreeGrafter"/>
</dbReference>
<dbReference type="GO" id="GO:0006096">
    <property type="term" value="P:glycolytic process"/>
    <property type="evidence" value="ECO:0007669"/>
    <property type="project" value="UniProtKB-UniPathway"/>
</dbReference>
<dbReference type="Gene3D" id="3.40.720.10">
    <property type="entry name" value="Alkaline Phosphatase, subunit A"/>
    <property type="match status" value="1"/>
</dbReference>
<feature type="domain" description="Nucleoside phosphorylase" evidence="1">
    <location>
        <begin position="301"/>
        <end position="479"/>
    </location>
</feature>
<dbReference type="Proteomes" id="UP000053239">
    <property type="component" value="Unassembled WGS sequence"/>
</dbReference>
<feature type="domain" description="Metalloenzyme" evidence="2">
    <location>
        <begin position="96"/>
        <end position="280"/>
    </location>
</feature>
<dbReference type="InterPro" id="IPR005995">
    <property type="entry name" value="Pgm_bpd_ind"/>
</dbReference>
<dbReference type="UniPathway" id="UPA00109">
    <property type="reaction ID" value="UER00186"/>
</dbReference>
<sequence length="483" mass="53283">MTGEEGVSSFVDPASYIEESYASGITDEFICPSASYEYLKSSFKLKSGDKIVFLNFRPDRAKQISHLLVDSAGLYDYCSPVTPKDLSLYSMMDYEENTLGQVISNYGKAQLRVAESEKYPHVTYFFDGGVERYLSNSMKIIVPSPKVGTYDKAPQMSIFKVLEEINNSLESQDFSLVVVNLANPDMVGHSGNFEATVQACEAVDKVLGEIYKTCNSKGYTLFVMADHGNADIMKDKFGNPHTAHTTSPVPLIVCNEKINLRSGGKLGDVSPTILDILGLPIPCEMTVSTVHNSAPKGSISKLVIVTGDPLRCRRFAETYLKSSKLLSEVRGICCYTGLYKGAHVTLMAHGMGMGSMGIYTYELFSPEIYDAEFVIRLGSCGGMNEKVNLNDLVLVDTICTNSNYGELMGVLEREDIRVDGQISEMIGGIARRLGIDLKLVRNFSCDNFYSRYSLSQLADQTGCDTVEMESYALAVNAHYHRKK</sequence>
<dbReference type="InterPro" id="IPR035994">
    <property type="entry name" value="Nucleoside_phosphorylase_sf"/>
</dbReference>
<dbReference type="Pfam" id="PF01676">
    <property type="entry name" value="Metalloenzyme"/>
    <property type="match status" value="1"/>
</dbReference>
<proteinExistence type="predicted"/>
<dbReference type="SUPFAM" id="SSF64158">
    <property type="entry name" value="2,3-Bisphosphoglycerate-independent phosphoglycerate mutase, substrate-binding domain"/>
    <property type="match status" value="1"/>
</dbReference>
<dbReference type="InterPro" id="IPR000845">
    <property type="entry name" value="Nucleoside_phosphorylase_d"/>
</dbReference>
<dbReference type="Gene3D" id="3.40.1450.10">
    <property type="entry name" value="BPG-independent phosphoglycerate mutase, domain B"/>
    <property type="match status" value="1"/>
</dbReference>
<dbReference type="PANTHER" id="PTHR31637">
    <property type="entry name" value="2,3-BISPHOSPHOGLYCERATE-INDEPENDENT PHOSPHOGLYCERATE MUTASE"/>
    <property type="match status" value="1"/>
</dbReference>
<evidence type="ECO:0000313" key="4">
    <source>
        <dbReference type="Proteomes" id="UP000053239"/>
    </source>
</evidence>
<dbReference type="InterPro" id="IPR036646">
    <property type="entry name" value="PGAM_B_sf"/>
</dbReference>
<reference evidence="3 4" key="1">
    <citation type="submission" date="2011-09" db="EMBL/GenBank/DDBJ databases">
        <title>The Genome Sequence of Plasmodium vivax North Korean.</title>
        <authorList>
            <consortium name="The Broad Institute Genome Sequencing Platform"/>
            <consortium name="The Broad Institute Genome Sequencing Center for Infectious Disease"/>
            <person name="Neafsey D."/>
            <person name="Carlton J."/>
            <person name="Barnwell J."/>
            <person name="Collins W."/>
            <person name="Escalante A."/>
            <person name="Mullikin J."/>
            <person name="Saul A."/>
            <person name="Guigo R."/>
            <person name="Camara F."/>
            <person name="Young S.K."/>
            <person name="Zeng Q."/>
            <person name="Gargeya S."/>
            <person name="Fitzgerald M."/>
            <person name="Haas B."/>
            <person name="Abouelleil A."/>
            <person name="Alvarado L."/>
            <person name="Arachchi H.M."/>
            <person name="Berlin A."/>
            <person name="Brown A."/>
            <person name="Chapman S.B."/>
            <person name="Chen Z."/>
            <person name="Dunbar C."/>
            <person name="Freedman E."/>
            <person name="Gearin G."/>
            <person name="Gellesch M."/>
            <person name="Goldberg J."/>
            <person name="Griggs A."/>
            <person name="Gujja S."/>
            <person name="Heiman D."/>
            <person name="Howarth C."/>
            <person name="Larson L."/>
            <person name="Lui A."/>
            <person name="MacDonald P.J.P."/>
            <person name="Montmayeur A."/>
            <person name="Murphy C."/>
            <person name="Neiman D."/>
            <person name="Pearson M."/>
            <person name="Priest M."/>
            <person name="Roberts A."/>
            <person name="Saif S."/>
            <person name="Shea T."/>
            <person name="Shenoy N."/>
            <person name="Sisk P."/>
            <person name="Stolte C."/>
            <person name="Sykes S."/>
            <person name="Wortman J."/>
            <person name="Nusbaum C."/>
            <person name="Birren B."/>
        </authorList>
    </citation>
    <scope>NUCLEOTIDE SEQUENCE [LARGE SCALE GENOMIC DNA]</scope>
    <source>
        <strain evidence="3 4">North Korean</strain>
    </source>
</reference>
<dbReference type="GO" id="GO:0009116">
    <property type="term" value="P:nucleoside metabolic process"/>
    <property type="evidence" value="ECO:0007669"/>
    <property type="project" value="InterPro"/>
</dbReference>
<evidence type="ECO:0000313" key="3">
    <source>
        <dbReference type="EMBL" id="KMZ96222.1"/>
    </source>
</evidence>
<dbReference type="AlphaFoldDB" id="A0A0J9TN88"/>
<dbReference type="SUPFAM" id="SSF53649">
    <property type="entry name" value="Alkaline phosphatase-like"/>
    <property type="match status" value="1"/>
</dbReference>
<dbReference type="GO" id="GO:0030145">
    <property type="term" value="F:manganese ion binding"/>
    <property type="evidence" value="ECO:0007669"/>
    <property type="project" value="InterPro"/>
</dbReference>
<dbReference type="GO" id="GO:0006007">
    <property type="term" value="P:glucose catabolic process"/>
    <property type="evidence" value="ECO:0007669"/>
    <property type="project" value="InterPro"/>
</dbReference>
<dbReference type="InterPro" id="IPR017850">
    <property type="entry name" value="Alkaline_phosphatase_core_sf"/>
</dbReference>
<protein>
    <submittedName>
        <fullName evidence="3">Uncharacterized protein</fullName>
    </submittedName>
</protein>
<dbReference type="Pfam" id="PF01048">
    <property type="entry name" value="PNP_UDP_1"/>
    <property type="match status" value="1"/>
</dbReference>
<evidence type="ECO:0000259" key="1">
    <source>
        <dbReference type="Pfam" id="PF01048"/>
    </source>
</evidence>
<accession>A0A0J9TN88</accession>
<dbReference type="EMBL" id="KQ235637">
    <property type="protein sequence ID" value="KMZ96222.1"/>
    <property type="molecule type" value="Genomic_DNA"/>
</dbReference>
<dbReference type="InterPro" id="IPR006124">
    <property type="entry name" value="Metalloenzyme"/>
</dbReference>
<dbReference type="GO" id="GO:0004619">
    <property type="term" value="F:phosphoglycerate mutase activity"/>
    <property type="evidence" value="ECO:0007669"/>
    <property type="project" value="UniProtKB-EC"/>
</dbReference>